<proteinExistence type="predicted"/>
<dbReference type="AlphaFoldDB" id="A0AAD4L5B7"/>
<name>A0AAD4L5B7_9AGAM</name>
<gene>
    <name evidence="1" type="ORF">EDB92DRAFT_1925847</name>
</gene>
<evidence type="ECO:0000313" key="1">
    <source>
        <dbReference type="EMBL" id="KAH8976703.1"/>
    </source>
</evidence>
<dbReference type="EMBL" id="JAKELL010000482">
    <property type="protein sequence ID" value="KAH8976703.1"/>
    <property type="molecule type" value="Genomic_DNA"/>
</dbReference>
<sequence length="80" mass="8907">MARSLLLVSGSHGPLSLASILGYTQLPLELHPHGPSRPSRPHLPLRHCIHKFLTSSTPPNWQLYFLESCDTHLCCSSTYT</sequence>
<reference evidence="1" key="1">
    <citation type="submission" date="2022-01" db="EMBL/GenBank/DDBJ databases">
        <title>Comparative genomics reveals a dynamic genome evolution in the ectomycorrhizal milk-cap (Lactarius) mushrooms.</title>
        <authorList>
            <consortium name="DOE Joint Genome Institute"/>
            <person name="Lebreton A."/>
            <person name="Tang N."/>
            <person name="Kuo A."/>
            <person name="LaButti K."/>
            <person name="Drula E."/>
            <person name="Barry K."/>
            <person name="Clum A."/>
            <person name="Lipzen A."/>
            <person name="Mousain D."/>
            <person name="Ng V."/>
            <person name="Wang R."/>
            <person name="Wang X."/>
            <person name="Dai Y."/>
            <person name="Henrissat B."/>
            <person name="Grigoriev I.V."/>
            <person name="Guerin-Laguette A."/>
            <person name="Yu F."/>
            <person name="Martin F.M."/>
        </authorList>
    </citation>
    <scope>NUCLEOTIDE SEQUENCE</scope>
    <source>
        <strain evidence="1">QP</strain>
    </source>
</reference>
<comment type="caution">
    <text evidence="1">The sequence shown here is derived from an EMBL/GenBank/DDBJ whole genome shotgun (WGS) entry which is preliminary data.</text>
</comment>
<evidence type="ECO:0000313" key="2">
    <source>
        <dbReference type="Proteomes" id="UP001201163"/>
    </source>
</evidence>
<accession>A0AAD4L5B7</accession>
<keyword evidence="2" id="KW-1185">Reference proteome</keyword>
<organism evidence="1 2">
    <name type="scientific">Lactarius akahatsu</name>
    <dbReference type="NCBI Taxonomy" id="416441"/>
    <lineage>
        <taxon>Eukaryota</taxon>
        <taxon>Fungi</taxon>
        <taxon>Dikarya</taxon>
        <taxon>Basidiomycota</taxon>
        <taxon>Agaricomycotina</taxon>
        <taxon>Agaricomycetes</taxon>
        <taxon>Russulales</taxon>
        <taxon>Russulaceae</taxon>
        <taxon>Lactarius</taxon>
    </lineage>
</organism>
<protein>
    <submittedName>
        <fullName evidence="1">Uncharacterized protein</fullName>
    </submittedName>
</protein>
<dbReference type="Proteomes" id="UP001201163">
    <property type="component" value="Unassembled WGS sequence"/>
</dbReference>